<accession>B9XT52</accession>
<proteinExistence type="predicted"/>
<sequence>MTKVRKPDIRMQNGEPLTCPLDILSPLKYSRGEEVAGWLGCPGYLTRPRAITDLGGFYEAESAVDRELTGANGSSGRVLKQPDPICWSSGCQSALLLSRRSLWICSCVAP</sequence>
<protein>
    <submittedName>
        <fullName evidence="1">Uncharacterized protein</fullName>
    </submittedName>
</protein>
<gene>
    <name evidence="1" type="ORF">Cflav_PD0014</name>
</gene>
<dbReference type="EMBL" id="ABOX02000097">
    <property type="protein sequence ID" value="EEF56987.1"/>
    <property type="molecule type" value="Genomic_DNA"/>
</dbReference>
<dbReference type="Proteomes" id="UP000003688">
    <property type="component" value="Unassembled WGS sequence"/>
</dbReference>
<organism evidence="1 2">
    <name type="scientific">Pedosphaera parvula (strain Ellin514)</name>
    <dbReference type="NCBI Taxonomy" id="320771"/>
    <lineage>
        <taxon>Bacteria</taxon>
        <taxon>Pseudomonadati</taxon>
        <taxon>Verrucomicrobiota</taxon>
        <taxon>Pedosphaerae</taxon>
        <taxon>Pedosphaerales</taxon>
        <taxon>Pedosphaeraceae</taxon>
        <taxon>Pedosphaera</taxon>
    </lineage>
</organism>
<evidence type="ECO:0000313" key="2">
    <source>
        <dbReference type="Proteomes" id="UP000003688"/>
    </source>
</evidence>
<evidence type="ECO:0000313" key="1">
    <source>
        <dbReference type="EMBL" id="EEF56987.1"/>
    </source>
</evidence>
<reference evidence="1 2" key="1">
    <citation type="journal article" date="2011" name="J. Bacteriol.">
        <title>Genome sequence of 'Pedosphaera parvula' Ellin514, an aerobic Verrucomicrobial isolate from pasture soil.</title>
        <authorList>
            <person name="Kant R."/>
            <person name="van Passel M.W."/>
            <person name="Sangwan P."/>
            <person name="Palva A."/>
            <person name="Lucas S."/>
            <person name="Copeland A."/>
            <person name="Lapidus A."/>
            <person name="Glavina Del Rio T."/>
            <person name="Dalin E."/>
            <person name="Tice H."/>
            <person name="Bruce D."/>
            <person name="Goodwin L."/>
            <person name="Pitluck S."/>
            <person name="Chertkov O."/>
            <person name="Larimer F.W."/>
            <person name="Land M.L."/>
            <person name="Hauser L."/>
            <person name="Brettin T.S."/>
            <person name="Detter J.C."/>
            <person name="Han S."/>
            <person name="de Vos W.M."/>
            <person name="Janssen P.H."/>
            <person name="Smidt H."/>
        </authorList>
    </citation>
    <scope>NUCLEOTIDE SEQUENCE [LARGE SCALE GENOMIC DNA]</scope>
    <source>
        <strain evidence="1 2">Ellin514</strain>
    </source>
</reference>
<dbReference type="AlphaFoldDB" id="B9XT52"/>
<name>B9XT52_PEDPL</name>
<comment type="caution">
    <text evidence="1">The sequence shown here is derived from an EMBL/GenBank/DDBJ whole genome shotgun (WGS) entry which is preliminary data.</text>
</comment>
<keyword evidence="2" id="KW-1185">Reference proteome</keyword>